<dbReference type="GO" id="GO:0009073">
    <property type="term" value="P:aromatic amino acid family biosynthetic process"/>
    <property type="evidence" value="ECO:0007669"/>
    <property type="project" value="InterPro"/>
</dbReference>
<dbReference type="Proteomes" id="UP000245793">
    <property type="component" value="Unassembled WGS sequence"/>
</dbReference>
<keyword evidence="6" id="KW-0170">Cobalt</keyword>
<dbReference type="InterPro" id="IPR050071">
    <property type="entry name" value="Dehydroquinate_synthase"/>
</dbReference>
<evidence type="ECO:0000256" key="2">
    <source>
        <dbReference type="ARBA" id="ARBA00001941"/>
    </source>
</evidence>
<dbReference type="CDD" id="cd08195">
    <property type="entry name" value="DHQS"/>
    <property type="match status" value="1"/>
</dbReference>
<gene>
    <name evidence="9" type="ORF">C7381_10845</name>
</gene>
<proteinExistence type="predicted"/>
<dbReference type="InterPro" id="IPR056179">
    <property type="entry name" value="DHQS_C"/>
</dbReference>
<dbReference type="PANTHER" id="PTHR43622">
    <property type="entry name" value="3-DEHYDROQUINATE SYNTHASE"/>
    <property type="match status" value="1"/>
</dbReference>
<evidence type="ECO:0000259" key="7">
    <source>
        <dbReference type="Pfam" id="PF01761"/>
    </source>
</evidence>
<dbReference type="GO" id="GO:0046872">
    <property type="term" value="F:metal ion binding"/>
    <property type="evidence" value="ECO:0007669"/>
    <property type="project" value="UniProtKB-KW"/>
</dbReference>
<dbReference type="Pfam" id="PF24621">
    <property type="entry name" value="DHQS_C"/>
    <property type="match status" value="1"/>
</dbReference>
<comment type="cofactor">
    <cofactor evidence="1">
        <name>NAD(+)</name>
        <dbReference type="ChEBI" id="CHEBI:57540"/>
    </cofactor>
</comment>
<dbReference type="AlphaFoldDB" id="A0A2U1E1Y0"/>
<feature type="domain" description="3-dehydroquinate synthase N-terminal" evidence="7">
    <location>
        <begin position="42"/>
        <end position="153"/>
    </location>
</feature>
<evidence type="ECO:0000313" key="10">
    <source>
        <dbReference type="Proteomes" id="UP000245793"/>
    </source>
</evidence>
<evidence type="ECO:0000256" key="6">
    <source>
        <dbReference type="ARBA" id="ARBA00023285"/>
    </source>
</evidence>
<feature type="domain" description="3-dehydroquinate synthase C-terminal" evidence="8">
    <location>
        <begin position="156"/>
        <end position="254"/>
    </location>
</feature>
<evidence type="ECO:0000259" key="8">
    <source>
        <dbReference type="Pfam" id="PF24621"/>
    </source>
</evidence>
<dbReference type="EMBL" id="QEKV01000008">
    <property type="protein sequence ID" value="PVY93911.1"/>
    <property type="molecule type" value="Genomic_DNA"/>
</dbReference>
<evidence type="ECO:0000256" key="4">
    <source>
        <dbReference type="ARBA" id="ARBA00023027"/>
    </source>
</evidence>
<reference evidence="9 10" key="1">
    <citation type="submission" date="2018-04" db="EMBL/GenBank/DDBJ databases">
        <title>Genomic Encyclopedia of Type Strains, Phase IV (KMG-IV): sequencing the most valuable type-strain genomes for metagenomic binning, comparative biology and taxonomic classification.</title>
        <authorList>
            <person name="Goeker M."/>
        </authorList>
    </citation>
    <scope>NUCLEOTIDE SEQUENCE [LARGE SCALE GENOMIC DNA]</scope>
    <source>
        <strain evidence="9 10">DSM 20705</strain>
    </source>
</reference>
<dbReference type="PIRSF" id="PIRSF001455">
    <property type="entry name" value="DHQ_synth"/>
    <property type="match status" value="1"/>
</dbReference>
<organism evidence="9 10">
    <name type="scientific">Ezakiella coagulans</name>
    <dbReference type="NCBI Taxonomy" id="46507"/>
    <lineage>
        <taxon>Bacteria</taxon>
        <taxon>Bacillati</taxon>
        <taxon>Bacillota</taxon>
        <taxon>Tissierellia</taxon>
        <taxon>Ezakiella</taxon>
    </lineage>
</organism>
<dbReference type="Gene3D" id="1.20.1090.10">
    <property type="entry name" value="Dehydroquinate synthase-like - alpha domain"/>
    <property type="match status" value="1"/>
</dbReference>
<dbReference type="RefSeq" id="WP_116480383.1">
    <property type="nucleotide sequence ID" value="NZ_QEKV01000008.1"/>
</dbReference>
<dbReference type="InterPro" id="IPR030960">
    <property type="entry name" value="DHQS/DOIS_N"/>
</dbReference>
<dbReference type="Pfam" id="PF01761">
    <property type="entry name" value="DHQ_synthase"/>
    <property type="match status" value="1"/>
</dbReference>
<keyword evidence="10" id="KW-1185">Reference proteome</keyword>
<name>A0A2U1E1Y0_9FIRM</name>
<dbReference type="Gene3D" id="3.40.50.1970">
    <property type="match status" value="1"/>
</dbReference>
<dbReference type="GO" id="GO:0003856">
    <property type="term" value="F:3-dehydroquinate synthase activity"/>
    <property type="evidence" value="ECO:0007669"/>
    <property type="project" value="TreeGrafter"/>
</dbReference>
<comment type="caution">
    <text evidence="9">The sequence shown here is derived from an EMBL/GenBank/DDBJ whole genome shotgun (WGS) entry which is preliminary data.</text>
</comment>
<evidence type="ECO:0000256" key="5">
    <source>
        <dbReference type="ARBA" id="ARBA00023239"/>
    </source>
</evidence>
<dbReference type="PANTHER" id="PTHR43622:SF1">
    <property type="entry name" value="3-DEHYDROQUINATE SYNTHASE"/>
    <property type="match status" value="1"/>
</dbReference>
<sequence>MEKIILKSIKNKSDYIDTEEYLVVADRKLKGLYPDIFPDNTMFIEGGECAKTKEVLFSLVERMHELSLTRNSTLYVVGGGTISDVASFAAGIYMRGIRHVILPTTLLSMTDAAIGGKCAINFMHAKNNVGIFKEPDIVYIDADFTNTLEADDLKDGFVEGFKLAALFDKDVAIKMFELLKAGEKEKLINKMTEYAPFKKAKIVEMDFRDKAIRNLLNAGHTVAHFLESQSDYKISHGKAVAMGLFMEAMLGYSDEETIQIFREFYEILYGKPEIKKDIDFDFSADKKAVDKESIDVPIVESIGKGKIVRVKRAWLEENLKKILMKI</sequence>
<accession>A0A2U1E1Y0</accession>
<keyword evidence="3" id="KW-0479">Metal-binding</keyword>
<evidence type="ECO:0000256" key="1">
    <source>
        <dbReference type="ARBA" id="ARBA00001911"/>
    </source>
</evidence>
<dbReference type="SUPFAM" id="SSF56796">
    <property type="entry name" value="Dehydroquinate synthase-like"/>
    <property type="match status" value="1"/>
</dbReference>
<evidence type="ECO:0000256" key="3">
    <source>
        <dbReference type="ARBA" id="ARBA00022723"/>
    </source>
</evidence>
<keyword evidence="5" id="KW-0456">Lyase</keyword>
<evidence type="ECO:0000313" key="9">
    <source>
        <dbReference type="EMBL" id="PVY93911.1"/>
    </source>
</evidence>
<dbReference type="InterPro" id="IPR030963">
    <property type="entry name" value="DHQ_synth_fam"/>
</dbReference>
<protein>
    <submittedName>
        <fullName evidence="9">3-dehydroquinate synthase</fullName>
    </submittedName>
</protein>
<comment type="cofactor">
    <cofactor evidence="2">
        <name>Co(2+)</name>
        <dbReference type="ChEBI" id="CHEBI:48828"/>
    </cofactor>
</comment>
<keyword evidence="4" id="KW-0520">NAD</keyword>